<comment type="caution">
    <text evidence="1">The sequence shown here is derived from an EMBL/GenBank/DDBJ whole genome shotgun (WGS) entry which is preliminary data.</text>
</comment>
<dbReference type="EMBL" id="QKVK01000016">
    <property type="protein sequence ID" value="PZF75132.1"/>
    <property type="molecule type" value="Genomic_DNA"/>
</dbReference>
<protein>
    <submittedName>
        <fullName evidence="1">Uncharacterized protein</fullName>
    </submittedName>
</protein>
<evidence type="ECO:0000313" key="1">
    <source>
        <dbReference type="EMBL" id="PZF75132.1"/>
    </source>
</evidence>
<gene>
    <name evidence="1" type="ORF">DK847_19995</name>
</gene>
<reference evidence="2" key="1">
    <citation type="submission" date="2018-06" db="EMBL/GenBank/DDBJ databases">
        <title>Aestuariibacter litoralis strain KCTC 52945T.</title>
        <authorList>
            <person name="Li X."/>
            <person name="Salam N."/>
            <person name="Li J.-L."/>
            <person name="Chen Y.-M."/>
            <person name="Yang Z.-W."/>
            <person name="Zhang L.-Y."/>
            <person name="Han M.-X."/>
            <person name="Xiao M."/>
            <person name="Li W.-J."/>
        </authorList>
    </citation>
    <scope>NUCLEOTIDE SEQUENCE [LARGE SCALE GENOMIC DNA]</scope>
    <source>
        <strain evidence="2">KCTC 52945</strain>
    </source>
</reference>
<proteinExistence type="predicted"/>
<accession>A0A2W2ANI1</accession>
<dbReference type="Proteomes" id="UP000248795">
    <property type="component" value="Unassembled WGS sequence"/>
</dbReference>
<name>A0A2W2ANI1_9HYPH</name>
<dbReference type="AlphaFoldDB" id="A0A2W2ANI1"/>
<sequence length="74" mass="8124">MIVDGVLGEMQGPTSAAGRRDGVGIWRRLLNAHRARTIAVAEERRQTGGSRSRLAHAADEPALELTAEYHTFRI</sequence>
<organism evidence="1 2">
    <name type="scientific">Aestuariivirga litoralis</name>
    <dbReference type="NCBI Taxonomy" id="2650924"/>
    <lineage>
        <taxon>Bacteria</taxon>
        <taxon>Pseudomonadati</taxon>
        <taxon>Pseudomonadota</taxon>
        <taxon>Alphaproteobacteria</taxon>
        <taxon>Hyphomicrobiales</taxon>
        <taxon>Aestuariivirgaceae</taxon>
        <taxon>Aestuariivirga</taxon>
    </lineage>
</organism>
<evidence type="ECO:0000313" key="2">
    <source>
        <dbReference type="Proteomes" id="UP000248795"/>
    </source>
</evidence>
<keyword evidence="2" id="KW-1185">Reference proteome</keyword>